<accession>A0ABV9Z574</accession>
<dbReference type="EMBL" id="JBHSJF010000006">
    <property type="protein sequence ID" value="MFC5068832.1"/>
    <property type="molecule type" value="Genomic_DNA"/>
</dbReference>
<keyword evidence="1" id="KW-0175">Coiled coil</keyword>
<reference evidence="3" key="1">
    <citation type="journal article" date="2019" name="Int. J. Syst. Evol. Microbiol.">
        <title>The Global Catalogue of Microorganisms (GCM) 10K type strain sequencing project: providing services to taxonomists for standard genome sequencing and annotation.</title>
        <authorList>
            <consortium name="The Broad Institute Genomics Platform"/>
            <consortium name="The Broad Institute Genome Sequencing Center for Infectious Disease"/>
            <person name="Wu L."/>
            <person name="Ma J."/>
        </authorList>
    </citation>
    <scope>NUCLEOTIDE SEQUENCE [LARGE SCALE GENOMIC DNA]</scope>
    <source>
        <strain evidence="3">CGMCC 1.16444</strain>
    </source>
</reference>
<dbReference type="PROSITE" id="PS51257">
    <property type="entry name" value="PROKAR_LIPOPROTEIN"/>
    <property type="match status" value="1"/>
</dbReference>
<proteinExistence type="predicted"/>
<dbReference type="Pfam" id="PF04977">
    <property type="entry name" value="DivIC"/>
    <property type="match status" value="1"/>
</dbReference>
<dbReference type="Proteomes" id="UP001595796">
    <property type="component" value="Unassembled WGS sequence"/>
</dbReference>
<evidence type="ECO:0000313" key="3">
    <source>
        <dbReference type="Proteomes" id="UP001595796"/>
    </source>
</evidence>
<evidence type="ECO:0000256" key="1">
    <source>
        <dbReference type="SAM" id="Coils"/>
    </source>
</evidence>
<name>A0ABV9Z574_9HYPH</name>
<organism evidence="2 3">
    <name type="scientific">Flaviflagellibacter deserti</name>
    <dbReference type="NCBI Taxonomy" id="2267266"/>
    <lineage>
        <taxon>Bacteria</taxon>
        <taxon>Pseudomonadati</taxon>
        <taxon>Pseudomonadota</taxon>
        <taxon>Alphaproteobacteria</taxon>
        <taxon>Hyphomicrobiales</taxon>
        <taxon>Flaviflagellibacter</taxon>
    </lineage>
</organism>
<comment type="caution">
    <text evidence="2">The sequence shown here is derived from an EMBL/GenBank/DDBJ whole genome shotgun (WGS) entry which is preliminary data.</text>
</comment>
<dbReference type="InterPro" id="IPR007060">
    <property type="entry name" value="FtsL/DivIC"/>
</dbReference>
<feature type="coiled-coil region" evidence="1">
    <location>
        <begin position="41"/>
        <end position="68"/>
    </location>
</feature>
<dbReference type="RefSeq" id="WP_114955988.1">
    <property type="nucleotide sequence ID" value="NZ_JBHSJF010000006.1"/>
</dbReference>
<protein>
    <submittedName>
        <fullName evidence="2">Septum formation initiator family protein</fullName>
    </submittedName>
</protein>
<gene>
    <name evidence="2" type="ORF">ACFPFW_12515</name>
</gene>
<evidence type="ECO:0000313" key="2">
    <source>
        <dbReference type="EMBL" id="MFC5068832.1"/>
    </source>
</evidence>
<keyword evidence="3" id="KW-1185">Reference proteome</keyword>
<sequence>MVIRTRLRAFLLQTGLWLTAAACIGYFGYHAVHGERGLRAHRNFDQEIAALSVQLASLEGKKKELEHRVNQFEPSSVDRDLLDEEARRNLGWLHPNDRVLVLPR</sequence>